<dbReference type="InParanoid" id="L9KZ04"/>
<feature type="chain" id="PRO_5004000338" evidence="1">
    <location>
        <begin position="31"/>
        <end position="103"/>
    </location>
</feature>
<dbReference type="EMBL" id="KB320592">
    <property type="protein sequence ID" value="ELW67933.1"/>
    <property type="molecule type" value="Genomic_DNA"/>
</dbReference>
<evidence type="ECO:0000313" key="2">
    <source>
        <dbReference type="EMBL" id="ELW67933.1"/>
    </source>
</evidence>
<accession>L9KZ04</accession>
<keyword evidence="1" id="KW-0732">Signal</keyword>
<sequence length="103" mass="10434">MGGPVGPPSLLQVPYLLCLLCLLPPPLLQAAAGRSRGPRDQPLQVLLEEYCRGGATLASLSAPKVGGAGIEELKEGVTLLLSNSGTLAQGVTRSVVAMATGVT</sequence>
<reference evidence="3" key="1">
    <citation type="submission" date="2012-07" db="EMBL/GenBank/DDBJ databases">
        <title>Genome of the Chinese tree shrew, a rising model animal genetically related to primates.</title>
        <authorList>
            <person name="Zhang G."/>
            <person name="Fan Y."/>
            <person name="Yao Y."/>
            <person name="Huang Z."/>
        </authorList>
    </citation>
    <scope>NUCLEOTIDE SEQUENCE [LARGE SCALE GENOMIC DNA]</scope>
</reference>
<protein>
    <submittedName>
        <fullName evidence="2">Uncharacterized protein</fullName>
    </submittedName>
</protein>
<organism evidence="2 3">
    <name type="scientific">Tupaia chinensis</name>
    <name type="common">Chinese tree shrew</name>
    <name type="synonym">Tupaia belangeri chinensis</name>
    <dbReference type="NCBI Taxonomy" id="246437"/>
    <lineage>
        <taxon>Eukaryota</taxon>
        <taxon>Metazoa</taxon>
        <taxon>Chordata</taxon>
        <taxon>Craniata</taxon>
        <taxon>Vertebrata</taxon>
        <taxon>Euteleostomi</taxon>
        <taxon>Mammalia</taxon>
        <taxon>Eutheria</taxon>
        <taxon>Euarchontoglires</taxon>
        <taxon>Scandentia</taxon>
        <taxon>Tupaiidae</taxon>
        <taxon>Tupaia</taxon>
    </lineage>
</organism>
<dbReference type="STRING" id="246437.L9KZ04"/>
<feature type="signal peptide" evidence="1">
    <location>
        <begin position="1"/>
        <end position="30"/>
    </location>
</feature>
<name>L9KZ04_TUPCH</name>
<evidence type="ECO:0000256" key="1">
    <source>
        <dbReference type="SAM" id="SignalP"/>
    </source>
</evidence>
<dbReference type="Proteomes" id="UP000011518">
    <property type="component" value="Unassembled WGS sequence"/>
</dbReference>
<keyword evidence="3" id="KW-1185">Reference proteome</keyword>
<evidence type="ECO:0000313" key="3">
    <source>
        <dbReference type="Proteomes" id="UP000011518"/>
    </source>
</evidence>
<dbReference type="AlphaFoldDB" id="L9KZ04"/>
<gene>
    <name evidence="2" type="ORF">TREES_T100002718</name>
</gene>
<reference evidence="3" key="2">
    <citation type="journal article" date="2013" name="Nat. Commun.">
        <title>Genome of the Chinese tree shrew.</title>
        <authorList>
            <person name="Fan Y."/>
            <person name="Huang Z.Y."/>
            <person name="Cao C.C."/>
            <person name="Chen C.S."/>
            <person name="Chen Y.X."/>
            <person name="Fan D.D."/>
            <person name="He J."/>
            <person name="Hou H.L."/>
            <person name="Hu L."/>
            <person name="Hu X.T."/>
            <person name="Jiang X.T."/>
            <person name="Lai R."/>
            <person name="Lang Y.S."/>
            <person name="Liang B."/>
            <person name="Liao S.G."/>
            <person name="Mu D."/>
            <person name="Ma Y.Y."/>
            <person name="Niu Y.Y."/>
            <person name="Sun X.Q."/>
            <person name="Xia J.Q."/>
            <person name="Xiao J."/>
            <person name="Xiong Z.Q."/>
            <person name="Xu L."/>
            <person name="Yang L."/>
            <person name="Zhang Y."/>
            <person name="Zhao W."/>
            <person name="Zhao X.D."/>
            <person name="Zheng Y.T."/>
            <person name="Zhou J.M."/>
            <person name="Zhu Y.B."/>
            <person name="Zhang G.J."/>
            <person name="Wang J."/>
            <person name="Yao Y.G."/>
        </authorList>
    </citation>
    <scope>NUCLEOTIDE SEQUENCE [LARGE SCALE GENOMIC DNA]</scope>
</reference>
<proteinExistence type="predicted"/>